<feature type="compositionally biased region" description="Basic and acidic residues" evidence="5">
    <location>
        <begin position="113"/>
        <end position="127"/>
    </location>
</feature>
<protein>
    <submittedName>
        <fullName evidence="6">Uncharacterized protein</fullName>
    </submittedName>
</protein>
<organism evidence="6">
    <name type="scientific">Cyprideis torosa</name>
    <dbReference type="NCBI Taxonomy" id="163714"/>
    <lineage>
        <taxon>Eukaryota</taxon>
        <taxon>Metazoa</taxon>
        <taxon>Ecdysozoa</taxon>
        <taxon>Arthropoda</taxon>
        <taxon>Crustacea</taxon>
        <taxon>Oligostraca</taxon>
        <taxon>Ostracoda</taxon>
        <taxon>Podocopa</taxon>
        <taxon>Podocopida</taxon>
        <taxon>Cytherocopina</taxon>
        <taxon>Cytheroidea</taxon>
        <taxon>Cytherideidae</taxon>
        <taxon>Cyprideis</taxon>
    </lineage>
</organism>
<evidence type="ECO:0000256" key="1">
    <source>
        <dbReference type="ARBA" id="ARBA00004370"/>
    </source>
</evidence>
<keyword evidence="4" id="KW-0472">Membrane</keyword>
<reference evidence="6" key="1">
    <citation type="submission" date="2020-11" db="EMBL/GenBank/DDBJ databases">
        <authorList>
            <person name="Tran Van P."/>
        </authorList>
    </citation>
    <scope>NUCLEOTIDE SEQUENCE</scope>
</reference>
<dbReference type="Gene3D" id="3.40.50.12190">
    <property type="match status" value="1"/>
</dbReference>
<evidence type="ECO:0000256" key="5">
    <source>
        <dbReference type="SAM" id="MobiDB-lite"/>
    </source>
</evidence>
<sequence>MTAAHSSGDEPSPDTSTEKTDSPEHPSSPRAHPEHPIPPRALPEHPSPPRARDPLPTYNERSGSRDLNSSLQLRNRSEDTFSPPAAESGQESTRTPQREEGIVNNGKKPRKLRGSETRRPEAVDVKSKSPNSLSNTDGKYTGYCDFGSSAGAALGAEIVGEISENVGISISKILGATVFITGVLASAAVMYDPSLLPESWRGQLSSSALAQEGRVVILLLVSSNAENLADSFSKALHDVFSRVVSSEKLLPFEKCIVSGTVSEPRAREKAEDILRRQRFILLQDLERIRDPGYQGLLMDLADTEDARMRPDGFIILRLGLKGEPSYKLTSASSTKDYQHVVNAIVQTRLRELWKGVFEEGKIDPLLARIANRVLLISSSTAPQ</sequence>
<gene>
    <name evidence="6" type="ORF">CTOB1V02_LOCUS1738</name>
</gene>
<dbReference type="EMBL" id="OB660250">
    <property type="protein sequence ID" value="CAD7223758.1"/>
    <property type="molecule type" value="Genomic_DNA"/>
</dbReference>
<name>A0A7R8W2S5_9CRUS</name>
<proteinExistence type="predicted"/>
<evidence type="ECO:0000256" key="3">
    <source>
        <dbReference type="ARBA" id="ARBA00022989"/>
    </source>
</evidence>
<accession>A0A7R8W2S5</accession>
<feature type="compositionally biased region" description="Polar residues" evidence="5">
    <location>
        <begin position="128"/>
        <end position="137"/>
    </location>
</feature>
<evidence type="ECO:0000256" key="4">
    <source>
        <dbReference type="ARBA" id="ARBA00023136"/>
    </source>
</evidence>
<dbReference type="GO" id="GO:0016020">
    <property type="term" value="C:membrane"/>
    <property type="evidence" value="ECO:0007669"/>
    <property type="project" value="UniProtKB-SubCell"/>
</dbReference>
<evidence type="ECO:0000256" key="2">
    <source>
        <dbReference type="ARBA" id="ARBA00022692"/>
    </source>
</evidence>
<feature type="compositionally biased region" description="Pro residues" evidence="5">
    <location>
        <begin position="38"/>
        <end position="49"/>
    </location>
</feature>
<keyword evidence="3" id="KW-1133">Transmembrane helix</keyword>
<dbReference type="AlphaFoldDB" id="A0A7R8W2S5"/>
<dbReference type="InterPro" id="IPR038599">
    <property type="entry name" value="LAP1C-like_C_sf"/>
</dbReference>
<feature type="compositionally biased region" description="Polar residues" evidence="5">
    <location>
        <begin position="59"/>
        <end position="74"/>
    </location>
</feature>
<keyword evidence="2" id="KW-0812">Transmembrane</keyword>
<evidence type="ECO:0000313" key="6">
    <source>
        <dbReference type="EMBL" id="CAD7223758.1"/>
    </source>
</evidence>
<comment type="subcellular location">
    <subcellularLocation>
        <location evidence="1">Membrane</location>
    </subcellularLocation>
</comment>
<feature type="region of interest" description="Disordered" evidence="5">
    <location>
        <begin position="1"/>
        <end position="137"/>
    </location>
</feature>